<evidence type="ECO:0000256" key="1">
    <source>
        <dbReference type="SAM" id="SignalP"/>
    </source>
</evidence>
<dbReference type="SUPFAM" id="SSF160935">
    <property type="entry name" value="VPA0735-like"/>
    <property type="match status" value="1"/>
</dbReference>
<sequence>MLRRLMTFLLATATASATALAAAPQDPGTVTPAEARAIAKEAYVWGFPMVESYKTLYAQAIDAGGSNYRAPLNHIGGSANVFTPKDTAIVTPNSDTPYSAVWMDLRAEPLVLTIPRIDKGRYYSVQLIDLYTQNFDYIGSRTTGNDGGIYLVAGPGWKGATPPGVNKVFHAETNIVYAIYRTQLFNDKDIDAVRKVQAGYLVQPLSAYLKQPPPAAPPRIEFPPYDATRAHDLGFFSYLNFLLQFAPVDPSEVALRQKFAKIGIAPGKPFDADKLSPDMRHALLDGIKDADEEFANFKKTKVDGQLISSADLFGTRAFLKNNYLYRFAGAKMGIFGNSGAEANYEGYFTDADHQPLDGSKHAYVLHFGKDQLPPTKAFWSLTMYDGKSQLLVDNPLNRYLINSPMLPSLKRDADGGLTLYVQHDSPGKDKESNWLPTPNGPFFAVLRNYDPDEAVLNHRWKRPEFTRIP</sequence>
<feature type="domain" description="DUF1254" evidence="3">
    <location>
        <begin position="73"/>
        <end position="204"/>
    </location>
</feature>
<dbReference type="PANTHER" id="PTHR36509:SF2">
    <property type="entry name" value="BLL3101 PROTEIN"/>
    <property type="match status" value="1"/>
</dbReference>
<protein>
    <recommendedName>
        <fullName evidence="6">Cell envelope protein</fullName>
    </recommendedName>
</protein>
<dbReference type="PANTHER" id="PTHR36509">
    <property type="entry name" value="BLL3101 PROTEIN"/>
    <property type="match status" value="1"/>
</dbReference>
<dbReference type="InterPro" id="IPR037049">
    <property type="entry name" value="DUF1214_C_sf"/>
</dbReference>
<evidence type="ECO:0000313" key="4">
    <source>
        <dbReference type="EMBL" id="MET3651261.1"/>
    </source>
</evidence>
<comment type="caution">
    <text evidence="4">The sequence shown here is derived from an EMBL/GenBank/DDBJ whole genome shotgun (WGS) entry which is preliminary data.</text>
</comment>
<dbReference type="InterPro" id="IPR010621">
    <property type="entry name" value="DUF1214"/>
</dbReference>
<name>A0ABV2JR06_9GAMM</name>
<reference evidence="4 5" key="1">
    <citation type="submission" date="2024-06" db="EMBL/GenBank/DDBJ databases">
        <title>Sorghum-associated microbial communities from plants grown in Nebraska, USA.</title>
        <authorList>
            <person name="Schachtman D."/>
        </authorList>
    </citation>
    <scope>NUCLEOTIDE SEQUENCE [LARGE SCALE GENOMIC DNA]</scope>
    <source>
        <strain evidence="4 5">1073</strain>
    </source>
</reference>
<evidence type="ECO:0000313" key="5">
    <source>
        <dbReference type="Proteomes" id="UP001549184"/>
    </source>
</evidence>
<dbReference type="InterPro" id="IPR010679">
    <property type="entry name" value="DUF1254"/>
</dbReference>
<evidence type="ECO:0008006" key="6">
    <source>
        <dbReference type="Google" id="ProtNLM"/>
    </source>
</evidence>
<feature type="signal peptide" evidence="1">
    <location>
        <begin position="1"/>
        <end position="21"/>
    </location>
</feature>
<dbReference type="Pfam" id="PF06742">
    <property type="entry name" value="DUF1214"/>
    <property type="match status" value="1"/>
</dbReference>
<evidence type="ECO:0000259" key="3">
    <source>
        <dbReference type="Pfam" id="PF06863"/>
    </source>
</evidence>
<dbReference type="RefSeq" id="WP_354012708.1">
    <property type="nucleotide sequence ID" value="NZ_JBEPMU010000001.1"/>
</dbReference>
<keyword evidence="5" id="KW-1185">Reference proteome</keyword>
<keyword evidence="1" id="KW-0732">Signal</keyword>
<dbReference type="InterPro" id="IPR037050">
    <property type="entry name" value="DUF1254_sf"/>
</dbReference>
<dbReference type="Gene3D" id="2.60.120.600">
    <property type="entry name" value="Domain of unknown function DUF1214, C-terminal domain"/>
    <property type="match status" value="1"/>
</dbReference>
<feature type="domain" description="DUF1214" evidence="2">
    <location>
        <begin position="342"/>
        <end position="452"/>
    </location>
</feature>
<dbReference type="Pfam" id="PF06863">
    <property type="entry name" value="DUF1254"/>
    <property type="match status" value="1"/>
</dbReference>
<accession>A0ABV2JR06</accession>
<feature type="chain" id="PRO_5046082524" description="Cell envelope protein" evidence="1">
    <location>
        <begin position="22"/>
        <end position="469"/>
    </location>
</feature>
<gene>
    <name evidence="4" type="ORF">ABIC75_000963</name>
</gene>
<dbReference type="EMBL" id="JBEPMU010000001">
    <property type="protein sequence ID" value="MET3651261.1"/>
    <property type="molecule type" value="Genomic_DNA"/>
</dbReference>
<proteinExistence type="predicted"/>
<organism evidence="4 5">
    <name type="scientific">Dyella japonica</name>
    <dbReference type="NCBI Taxonomy" id="231455"/>
    <lineage>
        <taxon>Bacteria</taxon>
        <taxon>Pseudomonadati</taxon>
        <taxon>Pseudomonadota</taxon>
        <taxon>Gammaproteobacteria</taxon>
        <taxon>Lysobacterales</taxon>
        <taxon>Rhodanobacteraceae</taxon>
        <taxon>Dyella</taxon>
    </lineage>
</organism>
<dbReference type="Proteomes" id="UP001549184">
    <property type="component" value="Unassembled WGS sequence"/>
</dbReference>
<evidence type="ECO:0000259" key="2">
    <source>
        <dbReference type="Pfam" id="PF06742"/>
    </source>
</evidence>
<dbReference type="Gene3D" id="2.60.40.1610">
    <property type="entry name" value="Domain of unknown function DUF1254"/>
    <property type="match status" value="1"/>
</dbReference>